<evidence type="ECO:0000313" key="3">
    <source>
        <dbReference type="Proteomes" id="UP000006911"/>
    </source>
</evidence>
<keyword evidence="3" id="KW-1185">Reference proteome</keyword>
<protein>
    <submittedName>
        <fullName evidence="2">(Perigord truffle) hypothetical protein</fullName>
    </submittedName>
</protein>
<dbReference type="EMBL" id="FN430001">
    <property type="protein sequence ID" value="CAZ79842.1"/>
    <property type="molecule type" value="Genomic_DNA"/>
</dbReference>
<gene>
    <name evidence="2" type="ORF">GSTUM_00001427001</name>
</gene>
<feature type="region of interest" description="Disordered" evidence="1">
    <location>
        <begin position="1"/>
        <end position="37"/>
    </location>
</feature>
<dbReference type="GeneID" id="9187520"/>
<evidence type="ECO:0000256" key="1">
    <source>
        <dbReference type="SAM" id="MobiDB-lite"/>
    </source>
</evidence>
<dbReference type="RefSeq" id="XP_002835685.1">
    <property type="nucleotide sequence ID" value="XM_002835639.1"/>
</dbReference>
<dbReference type="KEGG" id="tml:GSTUM_00001427001"/>
<name>D5G5P9_TUBMM</name>
<accession>D5G5P9</accession>
<reference evidence="2 3" key="1">
    <citation type="journal article" date="2010" name="Nature">
        <title>Perigord black truffle genome uncovers evolutionary origins and mechanisms of symbiosis.</title>
        <authorList>
            <person name="Martin F."/>
            <person name="Kohler A."/>
            <person name="Murat C."/>
            <person name="Balestrini R."/>
            <person name="Coutinho P.M."/>
            <person name="Jaillon O."/>
            <person name="Montanini B."/>
            <person name="Morin E."/>
            <person name="Noel B."/>
            <person name="Percudani R."/>
            <person name="Porcel B."/>
            <person name="Rubini A."/>
            <person name="Amicucci A."/>
            <person name="Amselem J."/>
            <person name="Anthouard V."/>
            <person name="Arcioni S."/>
            <person name="Artiguenave F."/>
            <person name="Aury J.M."/>
            <person name="Ballario P."/>
            <person name="Bolchi A."/>
            <person name="Brenna A."/>
            <person name="Brun A."/>
            <person name="Buee M."/>
            <person name="Cantarel B."/>
            <person name="Chevalier G."/>
            <person name="Couloux A."/>
            <person name="Da Silva C."/>
            <person name="Denoeud F."/>
            <person name="Duplessis S."/>
            <person name="Ghignone S."/>
            <person name="Hilselberger B."/>
            <person name="Iotti M."/>
            <person name="Marcais B."/>
            <person name="Mello A."/>
            <person name="Miranda M."/>
            <person name="Pacioni G."/>
            <person name="Quesneville H."/>
            <person name="Riccioni C."/>
            <person name="Ruotolo R."/>
            <person name="Splivallo R."/>
            <person name="Stocchi V."/>
            <person name="Tisserant E."/>
            <person name="Viscomi A.R."/>
            <person name="Zambonelli A."/>
            <person name="Zampieri E."/>
            <person name="Henrissat B."/>
            <person name="Lebrun M.H."/>
            <person name="Paolocci F."/>
            <person name="Bonfante P."/>
            <person name="Ottonello S."/>
            <person name="Wincker P."/>
        </authorList>
    </citation>
    <scope>NUCLEOTIDE SEQUENCE [LARGE SCALE GENOMIC DNA]</scope>
    <source>
        <strain evidence="2 3">Mel28</strain>
    </source>
</reference>
<dbReference type="AlphaFoldDB" id="D5G5P9"/>
<organism evidence="2 3">
    <name type="scientific">Tuber melanosporum (strain Mel28)</name>
    <name type="common">Perigord black truffle</name>
    <dbReference type="NCBI Taxonomy" id="656061"/>
    <lineage>
        <taxon>Eukaryota</taxon>
        <taxon>Fungi</taxon>
        <taxon>Dikarya</taxon>
        <taxon>Ascomycota</taxon>
        <taxon>Pezizomycotina</taxon>
        <taxon>Pezizomycetes</taxon>
        <taxon>Pezizales</taxon>
        <taxon>Tuberaceae</taxon>
        <taxon>Tuber</taxon>
    </lineage>
</organism>
<dbReference type="InParanoid" id="D5G5P9"/>
<feature type="compositionally biased region" description="Polar residues" evidence="1">
    <location>
        <begin position="25"/>
        <end position="35"/>
    </location>
</feature>
<dbReference type="HOGENOM" id="CLU_2887453_0_0_1"/>
<dbReference type="Proteomes" id="UP000006911">
    <property type="component" value="Unassembled WGS sequence"/>
</dbReference>
<proteinExistence type="predicted"/>
<sequence>MPLQNLHTPKPLPGNELGGVANPLRNPTNPQQNPSRKIRKYTLQKLHRERTQAHCRRHIEPKY</sequence>
<evidence type="ECO:0000313" key="2">
    <source>
        <dbReference type="EMBL" id="CAZ79842.1"/>
    </source>
</evidence>